<name>A0A0R2ELC6_9LACO</name>
<dbReference type="PATRIC" id="fig|1423804.4.peg.3018"/>
<gene>
    <name evidence="2" type="ORF">FD14_GL002803</name>
</gene>
<evidence type="ECO:0008006" key="4">
    <source>
        <dbReference type="Google" id="ProtNLM"/>
    </source>
</evidence>
<keyword evidence="3" id="KW-1185">Reference proteome</keyword>
<protein>
    <recommendedName>
        <fullName evidence="4">D-alanyl-D-alanine carboxypeptidase</fullName>
    </recommendedName>
</protein>
<dbReference type="RefSeq" id="WP_054733815.1">
    <property type="nucleotide sequence ID" value="NZ_AYZM01000177.1"/>
</dbReference>
<feature type="signal peptide" evidence="1">
    <location>
        <begin position="1"/>
        <end position="20"/>
    </location>
</feature>
<dbReference type="OrthoDB" id="2279195at2"/>
<feature type="chain" id="PRO_5039295946" description="D-alanyl-D-alanine carboxypeptidase" evidence="1">
    <location>
        <begin position="21"/>
        <end position="326"/>
    </location>
</feature>
<proteinExistence type="predicted"/>
<dbReference type="STRING" id="1423804.FD14_GL002803"/>
<accession>A0A0R2ELC6</accession>
<reference evidence="2 3" key="1">
    <citation type="journal article" date="2015" name="Genome Announc.">
        <title>Expanding the biotechnology potential of lactobacilli through comparative genomics of 213 strains and associated genera.</title>
        <authorList>
            <person name="Sun Z."/>
            <person name="Harris H.M."/>
            <person name="McCann A."/>
            <person name="Guo C."/>
            <person name="Argimon S."/>
            <person name="Zhang W."/>
            <person name="Yang X."/>
            <person name="Jeffery I.B."/>
            <person name="Cooney J.C."/>
            <person name="Kagawa T.F."/>
            <person name="Liu W."/>
            <person name="Song Y."/>
            <person name="Salvetti E."/>
            <person name="Wrobel A."/>
            <person name="Rasinkangas P."/>
            <person name="Parkhill J."/>
            <person name="Rea M.C."/>
            <person name="O'Sullivan O."/>
            <person name="Ritari J."/>
            <person name="Douillard F.P."/>
            <person name="Paul Ross R."/>
            <person name="Yang R."/>
            <person name="Briner A.E."/>
            <person name="Felis G.E."/>
            <person name="de Vos W.M."/>
            <person name="Barrangou R."/>
            <person name="Klaenhammer T.R."/>
            <person name="Caufield P.W."/>
            <person name="Cui Y."/>
            <person name="Zhang H."/>
            <person name="O'Toole P.W."/>
        </authorList>
    </citation>
    <scope>NUCLEOTIDE SEQUENCE [LARGE SCALE GENOMIC DNA]</scope>
    <source>
        <strain evidence="2 3">DSM 23365</strain>
    </source>
</reference>
<evidence type="ECO:0000313" key="3">
    <source>
        <dbReference type="Proteomes" id="UP000051442"/>
    </source>
</evidence>
<evidence type="ECO:0000256" key="1">
    <source>
        <dbReference type="SAM" id="SignalP"/>
    </source>
</evidence>
<organism evidence="2 3">
    <name type="scientific">Secundilactobacillus similis DSM 23365 = JCM 2765</name>
    <dbReference type="NCBI Taxonomy" id="1423804"/>
    <lineage>
        <taxon>Bacteria</taxon>
        <taxon>Bacillati</taxon>
        <taxon>Bacillota</taxon>
        <taxon>Bacilli</taxon>
        <taxon>Lactobacillales</taxon>
        <taxon>Lactobacillaceae</taxon>
        <taxon>Secundilactobacillus</taxon>
    </lineage>
</organism>
<dbReference type="AlphaFoldDB" id="A0A0R2ELC6"/>
<evidence type="ECO:0000313" key="2">
    <source>
        <dbReference type="EMBL" id="KRN15995.1"/>
    </source>
</evidence>
<keyword evidence="1" id="KW-0732">Signal</keyword>
<comment type="caution">
    <text evidence="2">The sequence shown here is derived from an EMBL/GenBank/DDBJ whole genome shotgun (WGS) entry which is preliminary data.</text>
</comment>
<sequence length="326" mass="35943">MKLSGLLASAFIGLTTVAIAGQPTTAHASTAKITTIKTYQVKPTYLARYPKTAYMWNTHYTKAIHNLKNYPHTTLYATKKVTIKSKKHTAAYYYVQSANKKVAGYVWSGYLIAGHYVSGGYYSYPSRGILLSSLRYQSKADDSLIEQADVPGTKDKTALSAFATPPTTKQMIKVLNFYLKNPKNTDLPAFVCSSKTANARIALVNVWPTNNKADVLRIPMFQVMPKQSEMSYFGNRTNFWAMQDLVALGAKPEETYPMKATSGSTTTGIGIRTVRYNFPDETANALSNSGGNLQAVYGDGYGKKHDLSLVALDGWLRYVNTSDLPD</sequence>
<dbReference type="Proteomes" id="UP000051442">
    <property type="component" value="Unassembled WGS sequence"/>
</dbReference>
<dbReference type="EMBL" id="AYZM01000177">
    <property type="protein sequence ID" value="KRN15995.1"/>
    <property type="molecule type" value="Genomic_DNA"/>
</dbReference>